<organism evidence="3 4">
    <name type="scientific">Virgibacillus salarius</name>
    <dbReference type="NCBI Taxonomy" id="447199"/>
    <lineage>
        <taxon>Bacteria</taxon>
        <taxon>Bacillati</taxon>
        <taxon>Bacillota</taxon>
        <taxon>Bacilli</taxon>
        <taxon>Bacillales</taxon>
        <taxon>Bacillaceae</taxon>
        <taxon>Virgibacillus</taxon>
    </lineage>
</organism>
<dbReference type="InterPro" id="IPR002881">
    <property type="entry name" value="DUF58"/>
</dbReference>
<evidence type="ECO:0000259" key="2">
    <source>
        <dbReference type="Pfam" id="PF01882"/>
    </source>
</evidence>
<keyword evidence="4" id="KW-1185">Reference proteome</keyword>
<keyword evidence="1" id="KW-1133">Transmembrane helix</keyword>
<name>A0A941DQF9_9BACI</name>
<feature type="domain" description="DUF58" evidence="2">
    <location>
        <begin position="218"/>
        <end position="354"/>
    </location>
</feature>
<dbReference type="Proteomes" id="UP000675284">
    <property type="component" value="Unassembled WGS sequence"/>
</dbReference>
<keyword evidence="1" id="KW-0812">Transmembrane</keyword>
<evidence type="ECO:0000313" key="4">
    <source>
        <dbReference type="Proteomes" id="UP000675284"/>
    </source>
</evidence>
<dbReference type="Pfam" id="PF01882">
    <property type="entry name" value="DUF58"/>
    <property type="match status" value="1"/>
</dbReference>
<comment type="caution">
    <text evidence="3">The sequence shown here is derived from an EMBL/GenBank/DDBJ whole genome shotgun (WGS) entry which is preliminary data.</text>
</comment>
<dbReference type="PANTHER" id="PTHR34351:SF2">
    <property type="entry name" value="DUF58 DOMAIN-CONTAINING PROTEIN"/>
    <property type="match status" value="1"/>
</dbReference>
<evidence type="ECO:0000313" key="3">
    <source>
        <dbReference type="EMBL" id="MBR7794720.1"/>
    </source>
</evidence>
<dbReference type="PANTHER" id="PTHR34351">
    <property type="entry name" value="SLR1927 PROTEIN-RELATED"/>
    <property type="match status" value="1"/>
</dbReference>
<reference evidence="3" key="1">
    <citation type="submission" date="2021-04" db="EMBL/GenBank/DDBJ databases">
        <title>Isolation and polyphasic classification of algal microorganism.</title>
        <authorList>
            <person name="Wang S."/>
        </authorList>
    </citation>
    <scope>NUCLEOTIDE SEQUENCE</scope>
    <source>
        <strain evidence="3">720a</strain>
    </source>
</reference>
<dbReference type="RefSeq" id="WP_026680057.1">
    <property type="nucleotide sequence ID" value="NZ_BAAACY010000084.1"/>
</dbReference>
<keyword evidence="1" id="KW-0472">Membrane</keyword>
<dbReference type="EMBL" id="JAGSOT010000003">
    <property type="protein sequence ID" value="MBR7794720.1"/>
    <property type="molecule type" value="Genomic_DNA"/>
</dbReference>
<evidence type="ECO:0000256" key="1">
    <source>
        <dbReference type="SAM" id="Phobius"/>
    </source>
</evidence>
<feature type="transmembrane region" description="Helical" evidence="1">
    <location>
        <begin position="12"/>
        <end position="31"/>
    </location>
</feature>
<protein>
    <submittedName>
        <fullName evidence="3">DUF58 domain-containing protein</fullName>
    </submittedName>
</protein>
<feature type="transmembrane region" description="Helical" evidence="1">
    <location>
        <begin position="37"/>
        <end position="54"/>
    </location>
</feature>
<gene>
    <name evidence="3" type="ORF">KCX74_01535</name>
</gene>
<dbReference type="AlphaFoldDB" id="A0A941DQF9"/>
<accession>A0A941DQF9</accession>
<proteinExistence type="predicted"/>
<sequence>MQWQINTTDNKVKIRGLLIILTLILVILSVWIKQPFIFMFAGMILLLIFLGLIYDRNIAKGLIIENPKRTLRLTEGEEATIEIVLKNKSFLPYFNGTFEMQTNQKVAGTNKEIAAERMRRISFRVPFVLKGKSSVKLAIPIKAMERGVTGVSNVGIVFPHLLNFEAIHLTYLQKYQTEIIIYPTPLPVHGMESFKQMTFGNQATLLSPFEDLLHPLGTRDYIPSDSFSRVHWKASAKRNKLQTKIYERNRNISWTIFVNISLTSQIGNRYTSGDLESIISKAAFLCQSITEQGYPFSIYINLKQYGNKPYHVELNQGNNQLKKVWEMLARVDGVTSNIMKMEEVLHQATTKMADSNLIVFVGEITSASELLIRKWNTQGKRCYFIAGSEESNTLQQIPK</sequence>